<proteinExistence type="predicted"/>
<evidence type="ECO:0000313" key="1">
    <source>
        <dbReference type="EMBL" id="MRX67572.1"/>
    </source>
</evidence>
<dbReference type="EMBL" id="WKKG01000002">
    <property type="protein sequence ID" value="MRX67572.1"/>
    <property type="molecule type" value="Genomic_DNA"/>
</dbReference>
<evidence type="ECO:0000313" key="2">
    <source>
        <dbReference type="EMBL" id="SMO48764.1"/>
    </source>
</evidence>
<dbReference type="EMBL" id="FXTA01000001">
    <property type="protein sequence ID" value="SMO48764.1"/>
    <property type="molecule type" value="Genomic_DNA"/>
</dbReference>
<dbReference type="RefSeq" id="WP_142449823.1">
    <property type="nucleotide sequence ID" value="NZ_FXTA01000001.1"/>
</dbReference>
<evidence type="ECO:0000313" key="3">
    <source>
        <dbReference type="Proteomes" id="UP000317289"/>
    </source>
</evidence>
<dbReference type="AlphaFoldDB" id="A0A521BNM8"/>
<evidence type="ECO:0000313" key="4">
    <source>
        <dbReference type="Proteomes" id="UP000468990"/>
    </source>
</evidence>
<protein>
    <recommendedName>
        <fullName evidence="5">Wadjet protein JetD C-terminal domain-containing protein</fullName>
    </recommendedName>
</protein>
<accession>A0A521BNM8</accession>
<name>A0A521BNM8_9FLAO</name>
<sequence>MNWIELKALYNLYLNHEVKLNVTLSNSGEINYLINSLKVLDKSHDKIFSLDRFCKIYEDNYFKKYSLYEKFLSENELLKPYTRFEESDIKILMNIKSLREDGSLDELREQIINSNESVRGVSLMFFKNEKYLDDRSSLVNALKKILDVSEFSNEKDQQYIYKLECHHPVAIVLCENLDYLTKPNKPRQNGIELWYAGGKNVSKLVYAQTRDLPIYYSCDWDYDGLFIIYPLVEEKIPGIKLLTPNGQPKGIEDTEHKSKWLNNERNIDLLLDNEQKMILEDLIKNDQWIIEESNNLMSMLSSNFKEKLF</sequence>
<evidence type="ECO:0008006" key="5">
    <source>
        <dbReference type="Google" id="ProtNLM"/>
    </source>
</evidence>
<dbReference type="Proteomes" id="UP000317289">
    <property type="component" value="Unassembled WGS sequence"/>
</dbReference>
<reference evidence="1 4" key="2">
    <citation type="submission" date="2019-11" db="EMBL/GenBank/DDBJ databases">
        <title>Flavobacterium resistens genome.</title>
        <authorList>
            <person name="Wilson V.M."/>
            <person name="Newman J.D."/>
        </authorList>
    </citation>
    <scope>NUCLEOTIDE SEQUENCE [LARGE SCALE GENOMIC DNA]</scope>
    <source>
        <strain evidence="1 4">DSM 19382</strain>
    </source>
</reference>
<dbReference type="Proteomes" id="UP000468990">
    <property type="component" value="Unassembled WGS sequence"/>
</dbReference>
<organism evidence="2 3">
    <name type="scientific">Flavobacterium resistens</name>
    <dbReference type="NCBI Taxonomy" id="443612"/>
    <lineage>
        <taxon>Bacteria</taxon>
        <taxon>Pseudomonadati</taxon>
        <taxon>Bacteroidota</taxon>
        <taxon>Flavobacteriia</taxon>
        <taxon>Flavobacteriales</taxon>
        <taxon>Flavobacteriaceae</taxon>
        <taxon>Flavobacterium</taxon>
    </lineage>
</organism>
<keyword evidence="4" id="KW-1185">Reference proteome</keyword>
<gene>
    <name evidence="1" type="ORF">GJU42_06300</name>
    <name evidence="2" type="ORF">SAMN06265349_1011267</name>
</gene>
<reference evidence="2 3" key="1">
    <citation type="submission" date="2017-05" db="EMBL/GenBank/DDBJ databases">
        <authorList>
            <person name="Varghese N."/>
            <person name="Submissions S."/>
        </authorList>
    </citation>
    <scope>NUCLEOTIDE SEQUENCE [LARGE SCALE GENOMIC DNA]</scope>
    <source>
        <strain evidence="2 3">DSM 19382</strain>
    </source>
</reference>
<dbReference type="OrthoDB" id="642277at2"/>